<organism evidence="2 3">
    <name type="scientific">Saccharopolyspora phatthalungensis</name>
    <dbReference type="NCBI Taxonomy" id="664693"/>
    <lineage>
        <taxon>Bacteria</taxon>
        <taxon>Bacillati</taxon>
        <taxon>Actinomycetota</taxon>
        <taxon>Actinomycetes</taxon>
        <taxon>Pseudonocardiales</taxon>
        <taxon>Pseudonocardiaceae</taxon>
        <taxon>Saccharopolyspora</taxon>
    </lineage>
</organism>
<evidence type="ECO:0000256" key="1">
    <source>
        <dbReference type="SAM" id="MobiDB-lite"/>
    </source>
</evidence>
<accession>A0A840Q372</accession>
<proteinExistence type="predicted"/>
<reference evidence="2 3" key="1">
    <citation type="submission" date="2020-08" db="EMBL/GenBank/DDBJ databases">
        <title>Sequencing the genomes of 1000 actinobacteria strains.</title>
        <authorList>
            <person name="Klenk H.-P."/>
        </authorList>
    </citation>
    <scope>NUCLEOTIDE SEQUENCE [LARGE SCALE GENOMIC DNA]</scope>
    <source>
        <strain evidence="2 3">DSM 45584</strain>
    </source>
</reference>
<feature type="region of interest" description="Disordered" evidence="1">
    <location>
        <begin position="1"/>
        <end position="48"/>
    </location>
</feature>
<dbReference type="Proteomes" id="UP000584374">
    <property type="component" value="Unassembled WGS sequence"/>
</dbReference>
<dbReference type="EMBL" id="JACHIW010000001">
    <property type="protein sequence ID" value="MBB5154944.1"/>
    <property type="molecule type" value="Genomic_DNA"/>
</dbReference>
<gene>
    <name evidence="2" type="ORF">BJ970_002478</name>
</gene>
<protein>
    <submittedName>
        <fullName evidence="2">Uncharacterized protein</fullName>
    </submittedName>
</protein>
<feature type="compositionally biased region" description="Basic and acidic residues" evidence="1">
    <location>
        <begin position="37"/>
        <end position="48"/>
    </location>
</feature>
<sequence>MTEPESPTDEPPAATAGEESHEDAWQLAGEEADAPEDTGRSADEEGES</sequence>
<name>A0A840Q372_9PSEU</name>
<keyword evidence="3" id="KW-1185">Reference proteome</keyword>
<evidence type="ECO:0000313" key="3">
    <source>
        <dbReference type="Proteomes" id="UP000584374"/>
    </source>
</evidence>
<dbReference type="AlphaFoldDB" id="A0A840Q372"/>
<dbReference type="RefSeq" id="WP_184726373.1">
    <property type="nucleotide sequence ID" value="NZ_JACHIW010000001.1"/>
</dbReference>
<evidence type="ECO:0000313" key="2">
    <source>
        <dbReference type="EMBL" id="MBB5154944.1"/>
    </source>
</evidence>
<comment type="caution">
    <text evidence="2">The sequence shown here is derived from an EMBL/GenBank/DDBJ whole genome shotgun (WGS) entry which is preliminary data.</text>
</comment>